<dbReference type="InterPro" id="IPR001878">
    <property type="entry name" value="Znf_CCHC"/>
</dbReference>
<accession>A0AAE1XMX5</accession>
<dbReference type="AlphaFoldDB" id="A0AAE1XMX5"/>
<dbReference type="Pfam" id="PF14392">
    <property type="entry name" value="zf-CCHC_4"/>
    <property type="match status" value="1"/>
</dbReference>
<dbReference type="GO" id="GO:0003676">
    <property type="term" value="F:nucleic acid binding"/>
    <property type="evidence" value="ECO:0007669"/>
    <property type="project" value="InterPro"/>
</dbReference>
<dbReference type="Proteomes" id="UP001293254">
    <property type="component" value="Unassembled WGS sequence"/>
</dbReference>
<dbReference type="InterPro" id="IPR025836">
    <property type="entry name" value="Zn_knuckle_CX2CX4HX4C"/>
</dbReference>
<name>A0AAE1XMX5_9LAMI</name>
<evidence type="ECO:0000256" key="1">
    <source>
        <dbReference type="PROSITE-ProRule" id="PRU00047"/>
    </source>
</evidence>
<evidence type="ECO:0000313" key="5">
    <source>
        <dbReference type="Proteomes" id="UP001293254"/>
    </source>
</evidence>
<evidence type="ECO:0000259" key="3">
    <source>
        <dbReference type="PROSITE" id="PS50158"/>
    </source>
</evidence>
<dbReference type="PANTHER" id="PTHR31286">
    <property type="entry name" value="GLYCINE-RICH CELL WALL STRUCTURAL PROTEIN 1.8-LIKE"/>
    <property type="match status" value="1"/>
</dbReference>
<feature type="domain" description="CCHC-type" evidence="3">
    <location>
        <begin position="185"/>
        <end position="200"/>
    </location>
</feature>
<protein>
    <recommendedName>
        <fullName evidence="3">CCHC-type domain-containing protein</fullName>
    </recommendedName>
</protein>
<feature type="region of interest" description="Disordered" evidence="2">
    <location>
        <begin position="299"/>
        <end position="334"/>
    </location>
</feature>
<dbReference type="PANTHER" id="PTHR31286:SF178">
    <property type="entry name" value="DUF4283 DOMAIN-CONTAINING PROTEIN"/>
    <property type="match status" value="1"/>
</dbReference>
<evidence type="ECO:0000313" key="4">
    <source>
        <dbReference type="EMBL" id="KAK4414789.1"/>
    </source>
</evidence>
<evidence type="ECO:0000256" key="2">
    <source>
        <dbReference type="SAM" id="MobiDB-lite"/>
    </source>
</evidence>
<dbReference type="PROSITE" id="PS50158">
    <property type="entry name" value="ZF_CCHC"/>
    <property type="match status" value="1"/>
</dbReference>
<keyword evidence="1" id="KW-0479">Metal-binding</keyword>
<dbReference type="GO" id="GO:0008270">
    <property type="term" value="F:zinc ion binding"/>
    <property type="evidence" value="ECO:0007669"/>
    <property type="project" value="UniProtKB-KW"/>
</dbReference>
<keyword evidence="5" id="KW-1185">Reference proteome</keyword>
<sequence>MAPDRRWRRLLVVEDLSIRPRRRRSRRRVTFRRATPTIIDYCVIKINQTTKIKSTKSSKGLLERLIQRVVEGCPWAFDKNLLVLKAISAEENPMNVNLDWCDFFVHAHDVPIGKMTKPIAQFIGNQIRIFKDVDMDDTGGSWGATLRIRVSLDVTKPLPRVLKIRTPLGDEQLITFTLERLPNFCYLCGCLGHHSKFCPRRFDDDFVDPGEDTPYGAWLRAINHTARSQTPAGFSYGPRRAPARPHFCSPSASGNRRGATIFDGIPRHHPPPLNLNLPLHSPSHIINSTPLSHIQPIQPQAATNPRPLTKHSPPTLKVSSPVLPPSDARPLPPLLRTYQKHPLFSPPLVSAPPPLHSQKT</sequence>
<reference evidence="4" key="2">
    <citation type="journal article" date="2024" name="Plant">
        <title>Genomic evolution and insights into agronomic trait innovations of Sesamum species.</title>
        <authorList>
            <person name="Miao H."/>
            <person name="Wang L."/>
            <person name="Qu L."/>
            <person name="Liu H."/>
            <person name="Sun Y."/>
            <person name="Le M."/>
            <person name="Wang Q."/>
            <person name="Wei S."/>
            <person name="Zheng Y."/>
            <person name="Lin W."/>
            <person name="Duan Y."/>
            <person name="Cao H."/>
            <person name="Xiong S."/>
            <person name="Wang X."/>
            <person name="Wei L."/>
            <person name="Li C."/>
            <person name="Ma Q."/>
            <person name="Ju M."/>
            <person name="Zhao R."/>
            <person name="Li G."/>
            <person name="Mu C."/>
            <person name="Tian Q."/>
            <person name="Mei H."/>
            <person name="Zhang T."/>
            <person name="Gao T."/>
            <person name="Zhang H."/>
        </authorList>
    </citation>
    <scope>NUCLEOTIDE SEQUENCE</scope>
    <source>
        <strain evidence="4">3651</strain>
    </source>
</reference>
<organism evidence="4 5">
    <name type="scientific">Sesamum alatum</name>
    <dbReference type="NCBI Taxonomy" id="300844"/>
    <lineage>
        <taxon>Eukaryota</taxon>
        <taxon>Viridiplantae</taxon>
        <taxon>Streptophyta</taxon>
        <taxon>Embryophyta</taxon>
        <taxon>Tracheophyta</taxon>
        <taxon>Spermatophyta</taxon>
        <taxon>Magnoliopsida</taxon>
        <taxon>eudicotyledons</taxon>
        <taxon>Gunneridae</taxon>
        <taxon>Pentapetalae</taxon>
        <taxon>asterids</taxon>
        <taxon>lamiids</taxon>
        <taxon>Lamiales</taxon>
        <taxon>Pedaliaceae</taxon>
        <taxon>Sesamum</taxon>
    </lineage>
</organism>
<keyword evidence="1" id="KW-0863">Zinc-finger</keyword>
<keyword evidence="1" id="KW-0862">Zinc</keyword>
<reference evidence="4" key="1">
    <citation type="submission" date="2020-06" db="EMBL/GenBank/DDBJ databases">
        <authorList>
            <person name="Li T."/>
            <person name="Hu X."/>
            <person name="Zhang T."/>
            <person name="Song X."/>
            <person name="Zhang H."/>
            <person name="Dai N."/>
            <person name="Sheng W."/>
            <person name="Hou X."/>
            <person name="Wei L."/>
        </authorList>
    </citation>
    <scope>NUCLEOTIDE SEQUENCE</scope>
    <source>
        <strain evidence="4">3651</strain>
        <tissue evidence="4">Leaf</tissue>
    </source>
</reference>
<proteinExistence type="predicted"/>
<feature type="region of interest" description="Disordered" evidence="2">
    <location>
        <begin position="234"/>
        <end position="267"/>
    </location>
</feature>
<comment type="caution">
    <text evidence="4">The sequence shown here is derived from an EMBL/GenBank/DDBJ whole genome shotgun (WGS) entry which is preliminary data.</text>
</comment>
<gene>
    <name evidence="4" type="ORF">Salat_2585800</name>
</gene>
<dbReference type="InterPro" id="IPR040256">
    <property type="entry name" value="At4g02000-like"/>
</dbReference>
<dbReference type="EMBL" id="JACGWO010000011">
    <property type="protein sequence ID" value="KAK4414789.1"/>
    <property type="molecule type" value="Genomic_DNA"/>
</dbReference>